<dbReference type="SUPFAM" id="SSF53901">
    <property type="entry name" value="Thiolase-like"/>
    <property type="match status" value="1"/>
</dbReference>
<dbReference type="RefSeq" id="WP_075130984.1">
    <property type="nucleotide sequence ID" value="NZ_MSIF01000001.1"/>
</dbReference>
<organism evidence="2 3">
    <name type="scientific">Actinophytocola xinjiangensis</name>
    <dbReference type="NCBI Taxonomy" id="485602"/>
    <lineage>
        <taxon>Bacteria</taxon>
        <taxon>Bacillati</taxon>
        <taxon>Actinomycetota</taxon>
        <taxon>Actinomycetes</taxon>
        <taxon>Pseudonocardiales</taxon>
        <taxon>Pseudonocardiaceae</taxon>
    </lineage>
</organism>
<sequence>MDRPVVLTAPHYVLGETELDHTAITGFAERVAEFRMKPRANLWGWGTVRRTERAIEDLAVESGAATLASAGLDPAAVEAVVLCSTGFPVGTGVHGAFVERVLTGLGTPDADFVGVGLNRCTNLLAGLHVADAYVRSGRHRRVLVVTTDRVTDETTRMDKFALFSDGAASCLVTSEDPGDQELLGCASATRAGELDWANEINPELSVRVNERLLTPFGLAVTDLAGLLHTNVYKPVVYLKEMQAGFEATQLHLDNITRLGHCFAADPLINLVDRDRAGQLRDGAHYLLAASVPGSRAGVLLRRRAGQ</sequence>
<dbReference type="Gene3D" id="3.40.47.10">
    <property type="match status" value="2"/>
</dbReference>
<keyword evidence="3" id="KW-1185">Reference proteome</keyword>
<protein>
    <submittedName>
        <fullName evidence="2">3-oxoacyl-ACP synthase</fullName>
    </submittedName>
</protein>
<gene>
    <name evidence="2" type="ORF">BLA60_02340</name>
</gene>
<dbReference type="GO" id="GO:0004315">
    <property type="term" value="F:3-oxoacyl-[acyl-carrier-protein] synthase activity"/>
    <property type="evidence" value="ECO:0007669"/>
    <property type="project" value="InterPro"/>
</dbReference>
<dbReference type="InterPro" id="IPR016039">
    <property type="entry name" value="Thiolase-like"/>
</dbReference>
<dbReference type="Pfam" id="PF08545">
    <property type="entry name" value="ACP_syn_III"/>
    <property type="match status" value="1"/>
</dbReference>
<dbReference type="PANTHER" id="PTHR34069:SF2">
    <property type="entry name" value="BETA-KETOACYL-[ACYL-CARRIER-PROTEIN] SYNTHASE III"/>
    <property type="match status" value="1"/>
</dbReference>
<dbReference type="AlphaFoldDB" id="A0A7Z1B1C2"/>
<name>A0A7Z1B1C2_9PSEU</name>
<accession>A0A7Z1B1C2</accession>
<feature type="domain" description="Beta-ketoacyl-[acyl-carrier-protein] synthase III N-terminal" evidence="1">
    <location>
        <begin position="119"/>
        <end position="184"/>
    </location>
</feature>
<evidence type="ECO:0000313" key="2">
    <source>
        <dbReference type="EMBL" id="OLF14036.1"/>
    </source>
</evidence>
<reference evidence="2 3" key="1">
    <citation type="submission" date="2016-12" db="EMBL/GenBank/DDBJ databases">
        <title>The draft genome sequence of Actinophytocola xinjiangensis.</title>
        <authorList>
            <person name="Wang W."/>
            <person name="Yuan L."/>
        </authorList>
    </citation>
    <scope>NUCLEOTIDE SEQUENCE [LARGE SCALE GENOMIC DNA]</scope>
    <source>
        <strain evidence="2 3">CGMCC 4.4663</strain>
    </source>
</reference>
<dbReference type="GO" id="GO:0006633">
    <property type="term" value="P:fatty acid biosynthetic process"/>
    <property type="evidence" value="ECO:0007669"/>
    <property type="project" value="InterPro"/>
</dbReference>
<dbReference type="OrthoDB" id="2636646at2"/>
<dbReference type="EMBL" id="MSIF01000001">
    <property type="protein sequence ID" value="OLF14036.1"/>
    <property type="molecule type" value="Genomic_DNA"/>
</dbReference>
<dbReference type="GO" id="GO:0044550">
    <property type="term" value="P:secondary metabolite biosynthetic process"/>
    <property type="evidence" value="ECO:0007669"/>
    <property type="project" value="TreeGrafter"/>
</dbReference>
<evidence type="ECO:0000313" key="3">
    <source>
        <dbReference type="Proteomes" id="UP000185696"/>
    </source>
</evidence>
<dbReference type="Proteomes" id="UP000185696">
    <property type="component" value="Unassembled WGS sequence"/>
</dbReference>
<comment type="caution">
    <text evidence="2">The sequence shown here is derived from an EMBL/GenBank/DDBJ whole genome shotgun (WGS) entry which is preliminary data.</text>
</comment>
<dbReference type="PANTHER" id="PTHR34069">
    <property type="entry name" value="3-OXOACYL-[ACYL-CARRIER-PROTEIN] SYNTHASE 3"/>
    <property type="match status" value="1"/>
</dbReference>
<proteinExistence type="predicted"/>
<evidence type="ECO:0000259" key="1">
    <source>
        <dbReference type="Pfam" id="PF08545"/>
    </source>
</evidence>
<dbReference type="InterPro" id="IPR013751">
    <property type="entry name" value="ACP_syn_III_N"/>
</dbReference>